<organism evidence="6 7">
    <name type="scientific">Butyricimonas virosa</name>
    <dbReference type="NCBI Taxonomy" id="544645"/>
    <lineage>
        <taxon>Bacteria</taxon>
        <taxon>Pseudomonadati</taxon>
        <taxon>Bacteroidota</taxon>
        <taxon>Bacteroidia</taxon>
        <taxon>Bacteroidales</taxon>
        <taxon>Odoribacteraceae</taxon>
        <taxon>Butyricimonas</taxon>
    </lineage>
</organism>
<evidence type="ECO:0000256" key="2">
    <source>
        <dbReference type="ARBA" id="ARBA00011901"/>
    </source>
</evidence>
<dbReference type="EMBL" id="QRZA01000015">
    <property type="protein sequence ID" value="RGV33089.1"/>
    <property type="molecule type" value="Genomic_DNA"/>
</dbReference>
<dbReference type="GO" id="GO:0009254">
    <property type="term" value="P:peptidoglycan turnover"/>
    <property type="evidence" value="ECO:0007669"/>
    <property type="project" value="TreeGrafter"/>
</dbReference>
<evidence type="ECO:0000256" key="1">
    <source>
        <dbReference type="ARBA" id="ARBA00001561"/>
    </source>
</evidence>
<evidence type="ECO:0000256" key="3">
    <source>
        <dbReference type="ARBA" id="ARBA00022801"/>
    </source>
</evidence>
<evidence type="ECO:0000259" key="5">
    <source>
        <dbReference type="SMART" id="SM00644"/>
    </source>
</evidence>
<dbReference type="InterPro" id="IPR051206">
    <property type="entry name" value="NAMLAA_amidase_2"/>
</dbReference>
<evidence type="ECO:0000256" key="4">
    <source>
        <dbReference type="ARBA" id="ARBA00023316"/>
    </source>
</evidence>
<feature type="domain" description="N-acetylmuramoyl-L-alanine amidase" evidence="5">
    <location>
        <begin position="27"/>
        <end position="189"/>
    </location>
</feature>
<dbReference type="EC" id="3.5.1.28" evidence="2"/>
<dbReference type="PANTHER" id="PTHR30417">
    <property type="entry name" value="N-ACETYLMURAMOYL-L-ALANINE AMIDASE AMID"/>
    <property type="match status" value="1"/>
</dbReference>
<keyword evidence="4" id="KW-0961">Cell wall biogenesis/degradation</keyword>
<dbReference type="InterPro" id="IPR036505">
    <property type="entry name" value="Amidase/PGRP_sf"/>
</dbReference>
<dbReference type="GO" id="GO:0008745">
    <property type="term" value="F:N-acetylmuramoyl-L-alanine amidase activity"/>
    <property type="evidence" value="ECO:0007669"/>
    <property type="project" value="UniProtKB-EC"/>
</dbReference>
<comment type="catalytic activity">
    <reaction evidence="1">
        <text>Hydrolyzes the link between N-acetylmuramoyl residues and L-amino acid residues in certain cell-wall glycopeptides.</text>
        <dbReference type="EC" id="3.5.1.28"/>
    </reaction>
</comment>
<reference evidence="6 7" key="1">
    <citation type="submission" date="2018-08" db="EMBL/GenBank/DDBJ databases">
        <title>A genome reference for cultivated species of the human gut microbiota.</title>
        <authorList>
            <person name="Zou Y."/>
            <person name="Xue W."/>
            <person name="Luo G."/>
        </authorList>
    </citation>
    <scope>NUCLEOTIDE SEQUENCE [LARGE SCALE GENOMIC DNA]</scope>
    <source>
        <strain evidence="6 7">AF14-49</strain>
    </source>
</reference>
<evidence type="ECO:0000313" key="7">
    <source>
        <dbReference type="Proteomes" id="UP000283589"/>
    </source>
</evidence>
<dbReference type="SMART" id="SM00644">
    <property type="entry name" value="Ami_2"/>
    <property type="match status" value="1"/>
</dbReference>
<dbReference type="GO" id="GO:0071555">
    <property type="term" value="P:cell wall organization"/>
    <property type="evidence" value="ECO:0007669"/>
    <property type="project" value="UniProtKB-KW"/>
</dbReference>
<evidence type="ECO:0000313" key="6">
    <source>
        <dbReference type="EMBL" id="RGV33089.1"/>
    </source>
</evidence>
<dbReference type="Gene3D" id="3.40.80.10">
    <property type="entry name" value="Peptidoglycan recognition protein-like"/>
    <property type="match status" value="1"/>
</dbReference>
<accession>A0A412WZA9</accession>
<dbReference type="RefSeq" id="WP_118260749.1">
    <property type="nucleotide sequence ID" value="NZ_DBFBUF010000052.1"/>
</dbReference>
<protein>
    <recommendedName>
        <fullName evidence="2">N-acetylmuramoyl-L-alanine amidase</fullName>
        <ecNumber evidence="2">3.5.1.28</ecNumber>
    </recommendedName>
</protein>
<keyword evidence="3" id="KW-0378">Hydrolase</keyword>
<dbReference type="PANTHER" id="PTHR30417:SF1">
    <property type="entry name" value="N-ACETYLMURAMOYL-L-ALANINE AMIDASE AMID"/>
    <property type="match status" value="1"/>
</dbReference>
<dbReference type="AlphaFoldDB" id="A0A412WZA9"/>
<name>A0A412WZA9_9BACT</name>
<gene>
    <name evidence="6" type="ORF">DWW18_12125</name>
</gene>
<dbReference type="Proteomes" id="UP000283589">
    <property type="component" value="Unassembled WGS sequence"/>
</dbReference>
<sequence length="201" mass="22094">MDVFSSFNSSFSIVNHRLMGGGVIHLECPKNRRGLGEPDMIILHYTAGSSAISSAKFLVRPDVKASAHVVIGRDGQVIQLVPFNIEAWHAGKSSYGGRSELNHYSIGIELDNLGQLRLEGGRFVAECGKEVPVGEVYTEDSGGEPTYWHDYTDVQMRVLNEVCGLLVDTYPIGDIVGHSEVTSRKVDPGPALRVAEWIQYY</sequence>
<proteinExistence type="predicted"/>
<dbReference type="Pfam" id="PF01510">
    <property type="entry name" value="Amidase_2"/>
    <property type="match status" value="1"/>
</dbReference>
<dbReference type="InterPro" id="IPR002502">
    <property type="entry name" value="Amidase_domain"/>
</dbReference>
<comment type="caution">
    <text evidence="6">The sequence shown here is derived from an EMBL/GenBank/DDBJ whole genome shotgun (WGS) entry which is preliminary data.</text>
</comment>
<dbReference type="CDD" id="cd06583">
    <property type="entry name" value="PGRP"/>
    <property type="match status" value="1"/>
</dbReference>
<dbReference type="SUPFAM" id="SSF55846">
    <property type="entry name" value="N-acetylmuramoyl-L-alanine amidase-like"/>
    <property type="match status" value="1"/>
</dbReference>
<dbReference type="STRING" id="1121130.GCA_000519105_03130"/>
<dbReference type="GO" id="GO:0009253">
    <property type="term" value="P:peptidoglycan catabolic process"/>
    <property type="evidence" value="ECO:0007669"/>
    <property type="project" value="InterPro"/>
</dbReference>